<dbReference type="Proteomes" id="UP000002586">
    <property type="component" value="Chromosome"/>
</dbReference>
<dbReference type="Pfam" id="PF25994">
    <property type="entry name" value="HH_AprE"/>
    <property type="match status" value="1"/>
</dbReference>
<dbReference type="NCBIfam" id="TIGR01843">
    <property type="entry name" value="type_I_hlyD"/>
    <property type="match status" value="1"/>
</dbReference>
<evidence type="ECO:0000256" key="4">
    <source>
        <dbReference type="ARBA" id="ARBA00022475"/>
    </source>
</evidence>
<evidence type="ECO:0000256" key="9">
    <source>
        <dbReference type="RuleBase" id="RU365093"/>
    </source>
</evidence>
<dbReference type="STRING" id="156889.Mmc1_2986"/>
<evidence type="ECO:0000313" key="13">
    <source>
        <dbReference type="EMBL" id="ABK45477.1"/>
    </source>
</evidence>
<dbReference type="GO" id="GO:0005886">
    <property type="term" value="C:plasma membrane"/>
    <property type="evidence" value="ECO:0007669"/>
    <property type="project" value="UniProtKB-SubCell"/>
</dbReference>
<dbReference type="InterPro" id="IPR058982">
    <property type="entry name" value="Beta-barrel_AprE"/>
</dbReference>
<evidence type="ECO:0000259" key="12">
    <source>
        <dbReference type="Pfam" id="PF26002"/>
    </source>
</evidence>
<feature type="transmembrane region" description="Helical" evidence="9">
    <location>
        <begin position="26"/>
        <end position="48"/>
    </location>
</feature>
<feature type="coiled-coil region" evidence="10">
    <location>
        <begin position="239"/>
        <end position="288"/>
    </location>
</feature>
<evidence type="ECO:0000313" key="14">
    <source>
        <dbReference type="Proteomes" id="UP000002586"/>
    </source>
</evidence>
<evidence type="ECO:0000256" key="8">
    <source>
        <dbReference type="ARBA" id="ARBA00023136"/>
    </source>
</evidence>
<dbReference type="InterPro" id="IPR058781">
    <property type="entry name" value="HH_AprE-like"/>
</dbReference>
<keyword evidence="14" id="KW-1185">Reference proteome</keyword>
<dbReference type="KEGG" id="mgm:Mmc1_2986"/>
<dbReference type="OrthoDB" id="9810980at2"/>
<evidence type="ECO:0000256" key="3">
    <source>
        <dbReference type="ARBA" id="ARBA00022448"/>
    </source>
</evidence>
<keyword evidence="5 9" id="KW-0997">Cell inner membrane</keyword>
<gene>
    <name evidence="13" type="ordered locus">Mmc1_2986</name>
</gene>
<evidence type="ECO:0000256" key="1">
    <source>
        <dbReference type="ARBA" id="ARBA00004377"/>
    </source>
</evidence>
<evidence type="ECO:0000256" key="10">
    <source>
        <dbReference type="SAM" id="Coils"/>
    </source>
</evidence>
<dbReference type="Gene3D" id="2.40.30.170">
    <property type="match status" value="1"/>
</dbReference>
<protein>
    <recommendedName>
        <fullName evidence="9">Membrane fusion protein (MFP) family protein</fullName>
    </recommendedName>
</protein>
<evidence type="ECO:0000256" key="2">
    <source>
        <dbReference type="ARBA" id="ARBA00009477"/>
    </source>
</evidence>
<keyword evidence="7 9" id="KW-1133">Transmembrane helix</keyword>
<feature type="domain" description="AprE-like long alpha-helical hairpin" evidence="11">
    <location>
        <begin position="104"/>
        <end position="287"/>
    </location>
</feature>
<dbReference type="InterPro" id="IPR050739">
    <property type="entry name" value="MFP"/>
</dbReference>
<dbReference type="AlphaFoldDB" id="A0LBY4"/>
<organism evidence="13 14">
    <name type="scientific">Magnetococcus marinus (strain ATCC BAA-1437 / JCM 17883 / MC-1)</name>
    <dbReference type="NCBI Taxonomy" id="156889"/>
    <lineage>
        <taxon>Bacteria</taxon>
        <taxon>Pseudomonadati</taxon>
        <taxon>Pseudomonadota</taxon>
        <taxon>Magnetococcia</taxon>
        <taxon>Magnetococcales</taxon>
        <taxon>Magnetococcaceae</taxon>
        <taxon>Magnetococcus</taxon>
    </lineage>
</organism>
<keyword evidence="4 9" id="KW-1003">Cell membrane</keyword>
<dbReference type="Pfam" id="PF26002">
    <property type="entry name" value="Beta-barrel_AprE"/>
    <property type="match status" value="1"/>
</dbReference>
<evidence type="ECO:0000256" key="5">
    <source>
        <dbReference type="ARBA" id="ARBA00022519"/>
    </source>
</evidence>
<dbReference type="InterPro" id="IPR010129">
    <property type="entry name" value="T1SS_HlyD"/>
</dbReference>
<keyword evidence="10" id="KW-0175">Coiled coil</keyword>
<dbReference type="PANTHER" id="PTHR30386">
    <property type="entry name" value="MEMBRANE FUSION SUBUNIT OF EMRAB-TOLC MULTIDRUG EFFLUX PUMP"/>
    <property type="match status" value="1"/>
</dbReference>
<comment type="similarity">
    <text evidence="2 9">Belongs to the membrane fusion protein (MFP) (TC 8.A.1) family.</text>
</comment>
<keyword evidence="8 9" id="KW-0472">Membrane</keyword>
<accession>A0LBY4</accession>
<dbReference type="eggNOG" id="COG0845">
    <property type="taxonomic scope" value="Bacteria"/>
</dbReference>
<sequence>MNELEATPFTEEALDPKNAPGGSLGLAGWIYIPLFFGFVISLGVWAYFGVLDVVTFTTGEVVPSSQIKHVQHLEGGILRVIHVKEGEEVKLGQPLIELESIADESDLSELTARMVGLQLDIIRHDAAAKLAAHPDYPPELVSKYPQLVKQSRALFEARASTLHGEKVEMLNHYKENESLLGEIRARLRNSRERMKFLHEQVKISENLLKDELTSRLDHLALLRQERKLQSDIDEDEAGITGQQSKLRQIENGIQTLENRFVEQAKTEADKARQTLSELSHRLRKFDDRAARTILRAPANGVVKAILNNTVGGVVGAGETVMDIVPMDDRLIVEGHLSPGDVGHVQIGQKGYITLASREGVRYGRLNAEVVHISPDTFTNERNQQTYYKVRMQTEGSTFVQGKYRYELYPGVQVTAAIRTSERRVIDYFLEPLMLGQSRALRER</sequence>
<name>A0LBY4_MAGMM</name>
<dbReference type="PANTHER" id="PTHR30386:SF26">
    <property type="entry name" value="TRANSPORT PROTEIN COMB"/>
    <property type="match status" value="1"/>
</dbReference>
<reference evidence="14" key="1">
    <citation type="journal article" date="2009" name="Appl. Environ. Microbiol.">
        <title>Complete genome sequence of the chemolithoautotrophic marine magnetotactic coccus strain MC-1.</title>
        <authorList>
            <person name="Schubbe S."/>
            <person name="Williams T.J."/>
            <person name="Xie G."/>
            <person name="Kiss H.E."/>
            <person name="Brettin T.S."/>
            <person name="Martinez D."/>
            <person name="Ross C.A."/>
            <person name="Schuler D."/>
            <person name="Cox B.L."/>
            <person name="Nealson K.H."/>
            <person name="Bazylinski D.A."/>
        </authorList>
    </citation>
    <scope>NUCLEOTIDE SEQUENCE [LARGE SCALE GENOMIC DNA]</scope>
    <source>
        <strain evidence="14">ATCC BAA-1437 / JCM 17883 / MC-1</strain>
    </source>
</reference>
<feature type="domain" description="AprE-like beta-barrel" evidence="12">
    <location>
        <begin position="330"/>
        <end position="419"/>
    </location>
</feature>
<dbReference type="EMBL" id="CP000471">
    <property type="protein sequence ID" value="ABK45477.1"/>
    <property type="molecule type" value="Genomic_DNA"/>
</dbReference>
<comment type="subcellular location">
    <subcellularLocation>
        <location evidence="1 9">Cell inner membrane</location>
        <topology evidence="1 9">Single-pass membrane protein</topology>
    </subcellularLocation>
</comment>
<proteinExistence type="inferred from homology"/>
<dbReference type="GO" id="GO:0015031">
    <property type="term" value="P:protein transport"/>
    <property type="evidence" value="ECO:0007669"/>
    <property type="project" value="InterPro"/>
</dbReference>
<reference evidence="13 14" key="2">
    <citation type="journal article" date="2012" name="Int. J. Syst. Evol. Microbiol.">
        <title>Magnetococcus marinus gen. nov., sp. nov., a marine, magnetotactic bacterium that represents a novel lineage (Magnetococcaceae fam. nov.; Magnetococcales ord. nov.) at the base of the Alphaproteobacteria.</title>
        <authorList>
            <person name="Bazylinski D.A."/>
            <person name="Williams T.J."/>
            <person name="Lefevre C.T."/>
            <person name="Berg R.J."/>
            <person name="Zhang C.L."/>
            <person name="Bowser S.S."/>
            <person name="Dean A.J."/>
            <person name="Beveridge T.J."/>
        </authorList>
    </citation>
    <scope>NUCLEOTIDE SEQUENCE [LARGE SCALE GENOMIC DNA]</scope>
    <source>
        <strain evidence="14">ATCC BAA-1437 / JCM 17883 / MC-1</strain>
    </source>
</reference>
<dbReference type="HOGENOM" id="CLU_023976_8_0_5"/>
<evidence type="ECO:0000259" key="11">
    <source>
        <dbReference type="Pfam" id="PF25994"/>
    </source>
</evidence>
<keyword evidence="3 9" id="KW-0813">Transport</keyword>
<keyword evidence="6 9" id="KW-0812">Transmembrane</keyword>
<evidence type="ECO:0000256" key="7">
    <source>
        <dbReference type="ARBA" id="ARBA00022989"/>
    </source>
</evidence>
<dbReference type="RefSeq" id="WP_011714541.1">
    <property type="nucleotide sequence ID" value="NC_008576.1"/>
</dbReference>
<evidence type="ECO:0000256" key="6">
    <source>
        <dbReference type="ARBA" id="ARBA00022692"/>
    </source>
</evidence>
<dbReference type="PRINTS" id="PR01490">
    <property type="entry name" value="RTXTOXIND"/>
</dbReference>